<evidence type="ECO:0000256" key="8">
    <source>
        <dbReference type="SAM" id="Phobius"/>
    </source>
</evidence>
<dbReference type="Proteomes" id="UP000244989">
    <property type="component" value="Unassembled WGS sequence"/>
</dbReference>
<name>A0A2U1T838_9CORY</name>
<organism evidence="9 10">
    <name type="scientific">Corynebacterium yudongzhengii</name>
    <dbReference type="NCBI Taxonomy" id="2080740"/>
    <lineage>
        <taxon>Bacteria</taxon>
        <taxon>Bacillati</taxon>
        <taxon>Actinomycetota</taxon>
        <taxon>Actinomycetes</taxon>
        <taxon>Mycobacteriales</taxon>
        <taxon>Corynebacteriaceae</taxon>
        <taxon>Corynebacterium</taxon>
    </lineage>
</organism>
<dbReference type="CDD" id="cd06550">
    <property type="entry name" value="TM_ABC_iron-siderophores_like"/>
    <property type="match status" value="1"/>
</dbReference>
<dbReference type="InterPro" id="IPR000522">
    <property type="entry name" value="ABC_transptr_permease_BtuC"/>
</dbReference>
<evidence type="ECO:0000256" key="4">
    <source>
        <dbReference type="ARBA" id="ARBA00022475"/>
    </source>
</evidence>
<keyword evidence="7 8" id="KW-0472">Membrane</keyword>
<dbReference type="SUPFAM" id="SSF81345">
    <property type="entry name" value="ABC transporter involved in vitamin B12 uptake, BtuC"/>
    <property type="match status" value="1"/>
</dbReference>
<evidence type="ECO:0000256" key="7">
    <source>
        <dbReference type="ARBA" id="ARBA00023136"/>
    </source>
</evidence>
<evidence type="ECO:0000256" key="5">
    <source>
        <dbReference type="ARBA" id="ARBA00022692"/>
    </source>
</evidence>
<dbReference type="GO" id="GO:0005886">
    <property type="term" value="C:plasma membrane"/>
    <property type="evidence" value="ECO:0007669"/>
    <property type="project" value="UniProtKB-SubCell"/>
</dbReference>
<proteinExistence type="inferred from homology"/>
<dbReference type="KEGG" id="cyz:C3B44_10875"/>
<feature type="transmembrane region" description="Helical" evidence="8">
    <location>
        <begin position="102"/>
        <end position="121"/>
    </location>
</feature>
<comment type="similarity">
    <text evidence="2">Belongs to the binding-protein-dependent transport system permease family. FecCD subfamily.</text>
</comment>
<dbReference type="EMBL" id="QEEZ01000005">
    <property type="protein sequence ID" value="PWC02170.1"/>
    <property type="molecule type" value="Genomic_DNA"/>
</dbReference>
<feature type="transmembrane region" description="Helical" evidence="8">
    <location>
        <begin position="203"/>
        <end position="227"/>
    </location>
</feature>
<protein>
    <submittedName>
        <fullName evidence="9">Iron ABC transporter permease</fullName>
    </submittedName>
</protein>
<feature type="transmembrane region" description="Helical" evidence="8">
    <location>
        <begin position="21"/>
        <end position="43"/>
    </location>
</feature>
<comment type="caution">
    <text evidence="9">The sequence shown here is derived from an EMBL/GenBank/DDBJ whole genome shotgun (WGS) entry which is preliminary data.</text>
</comment>
<dbReference type="PANTHER" id="PTHR30472">
    <property type="entry name" value="FERRIC ENTEROBACTIN TRANSPORT SYSTEM PERMEASE PROTEIN"/>
    <property type="match status" value="1"/>
</dbReference>
<comment type="subcellular location">
    <subcellularLocation>
        <location evidence="1">Cell membrane</location>
        <topology evidence="1">Multi-pass membrane protein</topology>
    </subcellularLocation>
</comment>
<evidence type="ECO:0000256" key="3">
    <source>
        <dbReference type="ARBA" id="ARBA00022448"/>
    </source>
</evidence>
<evidence type="ECO:0000256" key="1">
    <source>
        <dbReference type="ARBA" id="ARBA00004651"/>
    </source>
</evidence>
<feature type="transmembrane region" description="Helical" evidence="8">
    <location>
        <begin position="69"/>
        <end position="90"/>
    </location>
</feature>
<keyword evidence="10" id="KW-1185">Reference proteome</keyword>
<evidence type="ECO:0000256" key="2">
    <source>
        <dbReference type="ARBA" id="ARBA00007935"/>
    </source>
</evidence>
<feature type="transmembrane region" description="Helical" evidence="8">
    <location>
        <begin position="314"/>
        <end position="337"/>
    </location>
</feature>
<dbReference type="Gene3D" id="1.10.3470.10">
    <property type="entry name" value="ABC transporter involved in vitamin B12 uptake, BtuC"/>
    <property type="match status" value="1"/>
</dbReference>
<accession>A0A2U1T838</accession>
<feature type="transmembrane region" description="Helical" evidence="8">
    <location>
        <begin position="252"/>
        <end position="279"/>
    </location>
</feature>
<dbReference type="OrthoDB" id="4455417at2"/>
<evidence type="ECO:0000256" key="6">
    <source>
        <dbReference type="ARBA" id="ARBA00022989"/>
    </source>
</evidence>
<evidence type="ECO:0000313" key="10">
    <source>
        <dbReference type="Proteomes" id="UP000244989"/>
    </source>
</evidence>
<dbReference type="RefSeq" id="WP_108432378.1">
    <property type="nucleotide sequence ID" value="NZ_CP026947.1"/>
</dbReference>
<keyword evidence="5 8" id="KW-0812">Transmembrane</keyword>
<dbReference type="PANTHER" id="PTHR30472:SF24">
    <property type="entry name" value="FERRIC ENTEROBACTIN TRANSPORT SYSTEM PERMEASE PROTEIN FEPG"/>
    <property type="match status" value="1"/>
</dbReference>
<dbReference type="InterPro" id="IPR037294">
    <property type="entry name" value="ABC_BtuC-like"/>
</dbReference>
<dbReference type="Pfam" id="PF01032">
    <property type="entry name" value="FecCD"/>
    <property type="match status" value="1"/>
</dbReference>
<feature type="transmembrane region" description="Helical" evidence="8">
    <location>
        <begin position="133"/>
        <end position="156"/>
    </location>
</feature>
<gene>
    <name evidence="9" type="ORF">DF222_03520</name>
</gene>
<dbReference type="GO" id="GO:0033214">
    <property type="term" value="P:siderophore-iron import into cell"/>
    <property type="evidence" value="ECO:0007669"/>
    <property type="project" value="TreeGrafter"/>
</dbReference>
<evidence type="ECO:0000313" key="9">
    <source>
        <dbReference type="EMBL" id="PWC02170.1"/>
    </source>
</evidence>
<sequence>MPTTLDELHTLHTRRRRRSTVVLLVFLLITAGAYVALLSLGALQLSPVEVIDVLTGGGSRSHINVIWDLRLPVALATVIIGAALGMAGAWSQTMSRNPLASPDVLGVTGGASVAVVLGTISTRPEFAQDIPTFWWRAALAMLGSLAIVVVLSLLGGVGTSQRIVLIGFSLSLMCHAVVSYLLLKTQILRAAEAQTWLAGATGFIRMDAIAPLCLALVPFLIVGAWCAKDLPVLAHDDVSATMLGVNVRMQRALLLLATTGIAAVVVSVAGPIGFVALLAPHGARLLTGNAPPSPIVAGAAGAALLSVCAVIERLLPVTAPVGAITSVIGGIALVVLIGRHSSRAFRR</sequence>
<keyword evidence="4" id="KW-1003">Cell membrane</keyword>
<keyword evidence="3" id="KW-0813">Transport</keyword>
<feature type="transmembrane region" description="Helical" evidence="8">
    <location>
        <begin position="163"/>
        <end position="183"/>
    </location>
</feature>
<dbReference type="GO" id="GO:0022857">
    <property type="term" value="F:transmembrane transporter activity"/>
    <property type="evidence" value="ECO:0007669"/>
    <property type="project" value="InterPro"/>
</dbReference>
<reference evidence="10" key="1">
    <citation type="submission" date="2018-04" db="EMBL/GenBank/DDBJ databases">
        <authorList>
            <person name="Liu S."/>
            <person name="Wang Z."/>
            <person name="Li J."/>
        </authorList>
    </citation>
    <scope>NUCLEOTIDE SEQUENCE [LARGE SCALE GENOMIC DNA]</scope>
    <source>
        <strain evidence="10">2189</strain>
    </source>
</reference>
<dbReference type="AlphaFoldDB" id="A0A2U1T838"/>
<keyword evidence="6 8" id="KW-1133">Transmembrane helix</keyword>